<dbReference type="InterPro" id="IPR049818">
    <property type="entry name" value="Expansin_EXLX1-like"/>
</dbReference>
<dbReference type="SUPFAM" id="SSF49590">
    <property type="entry name" value="PHL pollen allergen"/>
    <property type="match status" value="1"/>
</dbReference>
<dbReference type="OrthoDB" id="406505at2759"/>
<accession>F4S5D7</accession>
<dbReference type="RefSeq" id="XP_007416582.1">
    <property type="nucleotide sequence ID" value="XM_007416520.1"/>
</dbReference>
<sequence length="248" mass="26665">MFLLITSSIIPLSGRAANTAHTTKSHGGKKLARRKYCLPKRPAPTSSQFQSQGTNWHGNWETGNCAYKQWPRPQDLGYIAIASNQWKDAAACGACISVTGPGGTFTGIVGDQCPSCLKDALDLDDSLWKQVSGNQSPGIVKITWSFVPCGFSEPMKFINKEGTSGYWNSIQVAGSSTPIKSLEITKQGTENWTVMKLQSNSNYWQLGNGGIGETADIKVTCQDGSTFTTKGVDVATPQKVTSAESNCK</sequence>
<evidence type="ECO:0000256" key="1">
    <source>
        <dbReference type="ARBA" id="ARBA00022729"/>
    </source>
</evidence>
<dbReference type="KEGG" id="mlr:MELLADRAFT_93823"/>
<dbReference type="CDD" id="cd22271">
    <property type="entry name" value="DPBB_EXP_N-like"/>
    <property type="match status" value="1"/>
</dbReference>
<gene>
    <name evidence="3" type="ORF">MELLADRAFT_93823</name>
</gene>
<organism evidence="4">
    <name type="scientific">Melampsora larici-populina (strain 98AG31 / pathotype 3-4-7)</name>
    <name type="common">Poplar leaf rust fungus</name>
    <dbReference type="NCBI Taxonomy" id="747676"/>
    <lineage>
        <taxon>Eukaryota</taxon>
        <taxon>Fungi</taxon>
        <taxon>Dikarya</taxon>
        <taxon>Basidiomycota</taxon>
        <taxon>Pucciniomycotina</taxon>
        <taxon>Pucciniomycetes</taxon>
        <taxon>Pucciniales</taxon>
        <taxon>Melampsoraceae</taxon>
        <taxon>Melampsora</taxon>
    </lineage>
</organism>
<evidence type="ECO:0000256" key="2">
    <source>
        <dbReference type="SAM" id="SignalP"/>
    </source>
</evidence>
<feature type="chain" id="PRO_5003315826" evidence="2">
    <location>
        <begin position="17"/>
        <end position="248"/>
    </location>
</feature>
<dbReference type="EMBL" id="GL883150">
    <property type="protein sequence ID" value="EGG00179.1"/>
    <property type="molecule type" value="Genomic_DNA"/>
</dbReference>
<dbReference type="PANTHER" id="PTHR31836:SF21">
    <property type="entry name" value="EXPANSIN-LIKE PROTEIN 7"/>
    <property type="match status" value="1"/>
</dbReference>
<dbReference type="eggNOG" id="ENOG502S9SU">
    <property type="taxonomic scope" value="Eukaryota"/>
</dbReference>
<protein>
    <submittedName>
        <fullName evidence="3">Non-catalytic module family EXPN</fullName>
    </submittedName>
</protein>
<dbReference type="InterPro" id="IPR036908">
    <property type="entry name" value="RlpA-like_sf"/>
</dbReference>
<dbReference type="VEuPathDB" id="FungiDB:MELLADRAFT_93823"/>
<dbReference type="InParanoid" id="F4S5D7"/>
<evidence type="ECO:0000313" key="3">
    <source>
        <dbReference type="EMBL" id="EGG00179.1"/>
    </source>
</evidence>
<dbReference type="SUPFAM" id="SSF50685">
    <property type="entry name" value="Barwin-like endoglucanases"/>
    <property type="match status" value="1"/>
</dbReference>
<dbReference type="Gene3D" id="2.60.40.760">
    <property type="entry name" value="Expansin, cellulose-binding-like domain"/>
    <property type="match status" value="1"/>
</dbReference>
<reference evidence="4" key="1">
    <citation type="journal article" date="2011" name="Proc. Natl. Acad. Sci. U.S.A.">
        <title>Obligate biotrophy features unraveled by the genomic analysis of rust fungi.</title>
        <authorList>
            <person name="Duplessis S."/>
            <person name="Cuomo C.A."/>
            <person name="Lin Y.-C."/>
            <person name="Aerts A."/>
            <person name="Tisserant E."/>
            <person name="Veneault-Fourrey C."/>
            <person name="Joly D.L."/>
            <person name="Hacquard S."/>
            <person name="Amselem J."/>
            <person name="Cantarel B.L."/>
            <person name="Chiu R."/>
            <person name="Coutinho P.M."/>
            <person name="Feau N."/>
            <person name="Field M."/>
            <person name="Frey P."/>
            <person name="Gelhaye E."/>
            <person name="Goldberg J."/>
            <person name="Grabherr M.G."/>
            <person name="Kodira C.D."/>
            <person name="Kohler A."/>
            <person name="Kuees U."/>
            <person name="Lindquist E.A."/>
            <person name="Lucas S.M."/>
            <person name="Mago R."/>
            <person name="Mauceli E."/>
            <person name="Morin E."/>
            <person name="Murat C."/>
            <person name="Pangilinan J.L."/>
            <person name="Park R."/>
            <person name="Pearson M."/>
            <person name="Quesneville H."/>
            <person name="Rouhier N."/>
            <person name="Sakthikumar S."/>
            <person name="Salamov A.A."/>
            <person name="Schmutz J."/>
            <person name="Selles B."/>
            <person name="Shapiro H."/>
            <person name="Tanguay P."/>
            <person name="Tuskan G.A."/>
            <person name="Henrissat B."/>
            <person name="Van de Peer Y."/>
            <person name="Rouze P."/>
            <person name="Ellis J.G."/>
            <person name="Dodds P.N."/>
            <person name="Schein J.E."/>
            <person name="Zhong S."/>
            <person name="Hamelin R.C."/>
            <person name="Grigoriev I.V."/>
            <person name="Szabo L.J."/>
            <person name="Martin F."/>
        </authorList>
    </citation>
    <scope>NUCLEOTIDE SEQUENCE [LARGE SCALE GENOMIC DNA]</scope>
    <source>
        <strain evidence="4">98AG31 / pathotype 3-4-7</strain>
    </source>
</reference>
<dbReference type="Gene3D" id="2.40.40.10">
    <property type="entry name" value="RlpA-like domain"/>
    <property type="match status" value="1"/>
</dbReference>
<evidence type="ECO:0000313" key="4">
    <source>
        <dbReference type="Proteomes" id="UP000001072"/>
    </source>
</evidence>
<keyword evidence="4" id="KW-1185">Reference proteome</keyword>
<dbReference type="GeneID" id="18936698"/>
<dbReference type="Proteomes" id="UP000001072">
    <property type="component" value="Unassembled WGS sequence"/>
</dbReference>
<keyword evidence="1 2" id="KW-0732">Signal</keyword>
<dbReference type="PANTHER" id="PTHR31836">
    <property type="match status" value="1"/>
</dbReference>
<dbReference type="AlphaFoldDB" id="F4S5D7"/>
<proteinExistence type="predicted"/>
<name>F4S5D7_MELLP</name>
<dbReference type="NCBIfam" id="NF041144">
    <property type="entry name" value="expansin_EXLX1"/>
    <property type="match status" value="1"/>
</dbReference>
<dbReference type="HOGENOM" id="CLU_026963_3_0_1"/>
<dbReference type="InterPro" id="IPR051477">
    <property type="entry name" value="Expansin_CellWall"/>
</dbReference>
<feature type="signal peptide" evidence="2">
    <location>
        <begin position="1"/>
        <end position="16"/>
    </location>
</feature>
<dbReference type="InterPro" id="IPR036749">
    <property type="entry name" value="Expansin_CBD_sf"/>
</dbReference>